<keyword evidence="5" id="KW-0472">Membrane</keyword>
<feature type="region of interest" description="Disordered" evidence="4">
    <location>
        <begin position="261"/>
        <end position="283"/>
    </location>
</feature>
<feature type="transmembrane region" description="Helical" evidence="5">
    <location>
        <begin position="146"/>
        <end position="166"/>
    </location>
</feature>
<dbReference type="Pfam" id="PF00015">
    <property type="entry name" value="MCPsignal"/>
    <property type="match status" value="1"/>
</dbReference>
<keyword evidence="5" id="KW-1133">Transmembrane helix</keyword>
<evidence type="ECO:0000259" key="6">
    <source>
        <dbReference type="PROSITE" id="PS50111"/>
    </source>
</evidence>
<name>A0A1E5LG34_9BACI</name>
<keyword evidence="8" id="KW-1185">Reference proteome</keyword>
<evidence type="ECO:0000256" key="5">
    <source>
        <dbReference type="SAM" id="Phobius"/>
    </source>
</evidence>
<protein>
    <recommendedName>
        <fullName evidence="6">Methyl-accepting transducer domain-containing protein</fullName>
    </recommendedName>
</protein>
<reference evidence="7 8" key="1">
    <citation type="submission" date="2016-08" db="EMBL/GenBank/DDBJ databases">
        <title>Genome of Bacillus solimangrovi GH2-4.</title>
        <authorList>
            <person name="Lim S."/>
            <person name="Kim B.-C."/>
        </authorList>
    </citation>
    <scope>NUCLEOTIDE SEQUENCE [LARGE SCALE GENOMIC DNA]</scope>
    <source>
        <strain evidence="7 8">GH2-4</strain>
    </source>
</reference>
<keyword evidence="5" id="KW-0812">Transmembrane</keyword>
<evidence type="ECO:0000313" key="8">
    <source>
        <dbReference type="Proteomes" id="UP000095209"/>
    </source>
</evidence>
<keyword evidence="3" id="KW-0175">Coiled coil</keyword>
<evidence type="ECO:0000256" key="2">
    <source>
        <dbReference type="PROSITE-ProRule" id="PRU00284"/>
    </source>
</evidence>
<dbReference type="OrthoDB" id="242546at2"/>
<sequence length="494" mass="55586">MQAIEQIRREDLRSKNKLMFATFTFCTVVALAYSIFSSKNIHSIIIYGSTLVLIVASYILFQHIFKREIVFPYFGVVLSQTFNILSIYFTGGRIDLVIIIFYLTVFSAVQMNMRIFSIGFVLGLIAVFLNKTFALPDQTIALTDGHLAIVLTYVLSGVLLGVVVHLNKKQFQQLKDIVEESEHENRVKQRQKERLEEELQKIGDNLSSIQQQLHQNVGGQHVIKQTIYEISAGSQTQTEQVNEILNHTAKTVEEMIKVDKSSKHLTKQTSEASSLADSGDEKMSKLTDEMTDVQVMIEDLNVTFEQLSTKVEETNSFTESIKQITEQTNLLALNASIEAARAGDAGRGFSVVAEEIRKLAETTGATTIRITKNLQQLNSHNHSALNKMHESNRRFEESVQHLNDVRSYFNQLRDVLSHVMENFQHFDALSQRVKSSSSHVDSSANELAAVIEEATANLEEMSATLETLTADSNKIASYTDETVQSTEAIRNTFE</sequence>
<feature type="transmembrane region" description="Helical" evidence="5">
    <location>
        <begin position="44"/>
        <end position="65"/>
    </location>
</feature>
<evidence type="ECO:0000256" key="3">
    <source>
        <dbReference type="SAM" id="Coils"/>
    </source>
</evidence>
<dbReference type="EMBL" id="MJEH01000018">
    <property type="protein sequence ID" value="OEH93039.1"/>
    <property type="molecule type" value="Genomic_DNA"/>
</dbReference>
<feature type="transmembrane region" description="Helical" evidence="5">
    <location>
        <begin position="85"/>
        <end position="103"/>
    </location>
</feature>
<comment type="caution">
    <text evidence="7">The sequence shown here is derived from an EMBL/GenBank/DDBJ whole genome shotgun (WGS) entry which is preliminary data.</text>
</comment>
<dbReference type="SMART" id="SM00283">
    <property type="entry name" value="MA"/>
    <property type="match status" value="1"/>
</dbReference>
<proteinExistence type="predicted"/>
<dbReference type="PROSITE" id="PS50111">
    <property type="entry name" value="CHEMOTAXIS_TRANSDUC_2"/>
    <property type="match status" value="1"/>
</dbReference>
<dbReference type="Gene3D" id="1.10.287.950">
    <property type="entry name" value="Methyl-accepting chemotaxis protein"/>
    <property type="match status" value="1"/>
</dbReference>
<evidence type="ECO:0000313" key="7">
    <source>
        <dbReference type="EMBL" id="OEH93039.1"/>
    </source>
</evidence>
<dbReference type="InterPro" id="IPR004089">
    <property type="entry name" value="MCPsignal_dom"/>
</dbReference>
<evidence type="ECO:0000256" key="1">
    <source>
        <dbReference type="ARBA" id="ARBA00023224"/>
    </source>
</evidence>
<accession>A0A1E5LG34</accession>
<gene>
    <name evidence="7" type="ORF">BFG57_13870</name>
</gene>
<dbReference type="SUPFAM" id="SSF58104">
    <property type="entry name" value="Methyl-accepting chemotaxis protein (MCP) signaling domain"/>
    <property type="match status" value="1"/>
</dbReference>
<keyword evidence="1 2" id="KW-0807">Transducer</keyword>
<feature type="compositionally biased region" description="Polar residues" evidence="4">
    <location>
        <begin position="267"/>
        <end position="276"/>
    </location>
</feature>
<feature type="transmembrane region" description="Helical" evidence="5">
    <location>
        <begin position="18"/>
        <end position="37"/>
    </location>
</feature>
<feature type="transmembrane region" description="Helical" evidence="5">
    <location>
        <begin position="115"/>
        <end position="134"/>
    </location>
</feature>
<dbReference type="GO" id="GO:0007165">
    <property type="term" value="P:signal transduction"/>
    <property type="evidence" value="ECO:0007669"/>
    <property type="project" value="UniProtKB-KW"/>
</dbReference>
<feature type="coiled-coil region" evidence="3">
    <location>
        <begin position="444"/>
        <end position="471"/>
    </location>
</feature>
<dbReference type="PANTHER" id="PTHR32089:SF112">
    <property type="entry name" value="LYSOZYME-LIKE PROTEIN-RELATED"/>
    <property type="match status" value="1"/>
</dbReference>
<evidence type="ECO:0000256" key="4">
    <source>
        <dbReference type="SAM" id="MobiDB-lite"/>
    </source>
</evidence>
<organism evidence="7 8">
    <name type="scientific">Bacillus solimangrovi</name>
    <dbReference type="NCBI Taxonomy" id="1305675"/>
    <lineage>
        <taxon>Bacteria</taxon>
        <taxon>Bacillati</taxon>
        <taxon>Bacillota</taxon>
        <taxon>Bacilli</taxon>
        <taxon>Bacillales</taxon>
        <taxon>Bacillaceae</taxon>
        <taxon>Bacillus</taxon>
    </lineage>
</organism>
<dbReference type="Proteomes" id="UP000095209">
    <property type="component" value="Unassembled WGS sequence"/>
</dbReference>
<dbReference type="GO" id="GO:0016020">
    <property type="term" value="C:membrane"/>
    <property type="evidence" value="ECO:0007669"/>
    <property type="project" value="InterPro"/>
</dbReference>
<dbReference type="STRING" id="1305675.BFG57_13870"/>
<feature type="domain" description="Methyl-accepting transducer" evidence="6">
    <location>
        <begin position="223"/>
        <end position="462"/>
    </location>
</feature>
<dbReference type="AlphaFoldDB" id="A0A1E5LG34"/>
<feature type="coiled-coil region" evidence="3">
    <location>
        <begin position="171"/>
        <end position="212"/>
    </location>
</feature>
<dbReference type="PANTHER" id="PTHR32089">
    <property type="entry name" value="METHYL-ACCEPTING CHEMOTAXIS PROTEIN MCPB"/>
    <property type="match status" value="1"/>
</dbReference>